<organism evidence="2 3">
    <name type="scientific">Panaeolus cyanescens</name>
    <dbReference type="NCBI Taxonomy" id="181874"/>
    <lineage>
        <taxon>Eukaryota</taxon>
        <taxon>Fungi</taxon>
        <taxon>Dikarya</taxon>
        <taxon>Basidiomycota</taxon>
        <taxon>Agaricomycotina</taxon>
        <taxon>Agaricomycetes</taxon>
        <taxon>Agaricomycetidae</taxon>
        <taxon>Agaricales</taxon>
        <taxon>Agaricineae</taxon>
        <taxon>Galeropsidaceae</taxon>
        <taxon>Panaeolus</taxon>
    </lineage>
</organism>
<feature type="compositionally biased region" description="Acidic residues" evidence="1">
    <location>
        <begin position="145"/>
        <end position="154"/>
    </location>
</feature>
<sequence>MNTLPPEIWMHIFSFACTDDGLTGRSLSLVSHYFYHLSLPYKYQSISIRRSDQLISLSRLIRSLRPAAKTTKYLYVRCPDTLLDVSDDEDDEDYLGSPMIVERSDDLVSNASSGDSDYEGELDAEEVMELQEDARALRLHDWEMMEESSEDEDEHGPQTSHSTGSYEKQMRYYDDRVLHALHTILSELSNTLLILSVHWSSFDSLLVEELLPPLPHLTELHLHRVFTSQDALEPESDKAAPLLFPQLQHLHLSGYLDQRTVPSSVCIQASCPRLSSLRVPKGIMSWVTLIYQSLDDV</sequence>
<dbReference type="InParanoid" id="A0A409YQF4"/>
<dbReference type="Proteomes" id="UP000284842">
    <property type="component" value="Unassembled WGS sequence"/>
</dbReference>
<protein>
    <recommendedName>
        <fullName evidence="4">F-box domain-containing protein</fullName>
    </recommendedName>
</protein>
<dbReference type="OrthoDB" id="3256367at2759"/>
<proteinExistence type="predicted"/>
<dbReference type="SUPFAM" id="SSF52047">
    <property type="entry name" value="RNI-like"/>
    <property type="match status" value="1"/>
</dbReference>
<reference evidence="2 3" key="1">
    <citation type="journal article" date="2018" name="Evol. Lett.">
        <title>Horizontal gene cluster transfer increased hallucinogenic mushroom diversity.</title>
        <authorList>
            <person name="Reynolds H.T."/>
            <person name="Vijayakumar V."/>
            <person name="Gluck-Thaler E."/>
            <person name="Korotkin H.B."/>
            <person name="Matheny P.B."/>
            <person name="Slot J.C."/>
        </authorList>
    </citation>
    <scope>NUCLEOTIDE SEQUENCE [LARGE SCALE GENOMIC DNA]</scope>
    <source>
        <strain evidence="2 3">2629</strain>
    </source>
</reference>
<evidence type="ECO:0008006" key="4">
    <source>
        <dbReference type="Google" id="ProtNLM"/>
    </source>
</evidence>
<dbReference type="SUPFAM" id="SSF81383">
    <property type="entry name" value="F-box domain"/>
    <property type="match status" value="1"/>
</dbReference>
<evidence type="ECO:0000313" key="2">
    <source>
        <dbReference type="EMBL" id="PPR05237.1"/>
    </source>
</evidence>
<name>A0A409YQF4_9AGAR</name>
<evidence type="ECO:0000256" key="1">
    <source>
        <dbReference type="SAM" id="MobiDB-lite"/>
    </source>
</evidence>
<dbReference type="AlphaFoldDB" id="A0A409YQF4"/>
<evidence type="ECO:0000313" key="3">
    <source>
        <dbReference type="Proteomes" id="UP000284842"/>
    </source>
</evidence>
<dbReference type="EMBL" id="NHTK01000835">
    <property type="protein sequence ID" value="PPR05237.1"/>
    <property type="molecule type" value="Genomic_DNA"/>
</dbReference>
<comment type="caution">
    <text evidence="2">The sequence shown here is derived from an EMBL/GenBank/DDBJ whole genome shotgun (WGS) entry which is preliminary data.</text>
</comment>
<dbReference type="InterPro" id="IPR036047">
    <property type="entry name" value="F-box-like_dom_sf"/>
</dbReference>
<feature type="region of interest" description="Disordered" evidence="1">
    <location>
        <begin position="145"/>
        <end position="167"/>
    </location>
</feature>
<feature type="compositionally biased region" description="Polar residues" evidence="1">
    <location>
        <begin position="157"/>
        <end position="166"/>
    </location>
</feature>
<dbReference type="STRING" id="181874.A0A409YQF4"/>
<dbReference type="Gene3D" id="3.80.10.10">
    <property type="entry name" value="Ribonuclease Inhibitor"/>
    <property type="match status" value="1"/>
</dbReference>
<keyword evidence="3" id="KW-1185">Reference proteome</keyword>
<gene>
    <name evidence="2" type="ORF">CVT24_010344</name>
</gene>
<accession>A0A409YQF4</accession>
<dbReference type="InterPro" id="IPR032675">
    <property type="entry name" value="LRR_dom_sf"/>
</dbReference>